<dbReference type="EC" id="2.3.2.27" evidence="1"/>
<keyword evidence="1" id="KW-0862">Zinc</keyword>
<comment type="pathway">
    <text evidence="1">Protein modification; protein ubiquitination.</text>
</comment>
<evidence type="ECO:0000313" key="4">
    <source>
        <dbReference type="Proteomes" id="UP001176940"/>
    </source>
</evidence>
<gene>
    <name evidence="3" type="ORF">RIMI_LOCUS1601623</name>
</gene>
<evidence type="ECO:0000256" key="1">
    <source>
        <dbReference type="RuleBase" id="RU366018"/>
    </source>
</evidence>
<accession>A0ABN9KUZ6</accession>
<organism evidence="3 4">
    <name type="scientific">Ranitomeya imitator</name>
    <name type="common">mimic poison frog</name>
    <dbReference type="NCBI Taxonomy" id="111125"/>
    <lineage>
        <taxon>Eukaryota</taxon>
        <taxon>Metazoa</taxon>
        <taxon>Chordata</taxon>
        <taxon>Craniata</taxon>
        <taxon>Vertebrata</taxon>
        <taxon>Euteleostomi</taxon>
        <taxon>Amphibia</taxon>
        <taxon>Batrachia</taxon>
        <taxon>Anura</taxon>
        <taxon>Neobatrachia</taxon>
        <taxon>Hyloidea</taxon>
        <taxon>Dendrobatidae</taxon>
        <taxon>Dendrobatinae</taxon>
        <taxon>Ranitomeya</taxon>
    </lineage>
</organism>
<keyword evidence="1" id="KW-0833">Ubl conjugation pathway</keyword>
<evidence type="ECO:0000259" key="2">
    <source>
        <dbReference type="Pfam" id="PF18995"/>
    </source>
</evidence>
<comment type="caution">
    <text evidence="3">The sequence shown here is derived from an EMBL/GenBank/DDBJ whole genome shotgun (WGS) entry which is preliminary data.</text>
</comment>
<dbReference type="Pfam" id="PF18995">
    <property type="entry name" value="PRT6_C"/>
    <property type="match status" value="2"/>
</dbReference>
<dbReference type="PANTHER" id="PTHR21497">
    <property type="entry name" value="UBIQUITIN LIGASE E3 ALPHA-RELATED"/>
    <property type="match status" value="1"/>
</dbReference>
<keyword evidence="1" id="KW-0479">Metal-binding</keyword>
<comment type="catalytic activity">
    <reaction evidence="1">
        <text>S-ubiquitinyl-[E2 ubiquitin-conjugating enzyme]-L-cysteine + [acceptor protein]-L-lysine = [E2 ubiquitin-conjugating enzyme]-L-cysteine + N(6)-ubiquitinyl-[acceptor protein]-L-lysine.</text>
        <dbReference type="EC" id="2.3.2.27"/>
    </reaction>
</comment>
<feature type="domain" description="E3 ubiquitin-protein ligase UBR-like C-terminal" evidence="2">
    <location>
        <begin position="950"/>
        <end position="1114"/>
    </location>
</feature>
<evidence type="ECO:0000313" key="3">
    <source>
        <dbReference type="EMBL" id="CAJ0921749.1"/>
    </source>
</evidence>
<dbReference type="PANTHER" id="PTHR21497:SF28">
    <property type="entry name" value="E3 UBIQUITIN-PROTEIN LIGASE UBR2"/>
    <property type="match status" value="1"/>
</dbReference>
<proteinExistence type="inferred from homology"/>
<dbReference type="Proteomes" id="UP001176940">
    <property type="component" value="Unassembled WGS sequence"/>
</dbReference>
<keyword evidence="1" id="KW-0863">Zinc-finger</keyword>
<dbReference type="InterPro" id="IPR044046">
    <property type="entry name" value="E3_ligase_UBR-like_C"/>
</dbReference>
<dbReference type="EMBL" id="CAUEEQ010002113">
    <property type="protein sequence ID" value="CAJ0921749.1"/>
    <property type="molecule type" value="Genomic_DNA"/>
</dbReference>
<name>A0ABN9KUZ6_9NEOB</name>
<protein>
    <recommendedName>
        <fullName evidence="1">E3 ubiquitin-protein ligase</fullName>
        <ecNumber evidence="1">2.3.2.27</ecNumber>
    </recommendedName>
</protein>
<sequence>MDSLFVIPDGTRRGLPASKATIALWIRTAILEAYRVKNRVPPTGVKAHSTRAVGASWAVHHRASALQLCKAVTWSSIHTFAKFYKVHTYASADASLGRRILQAAVDNDPKHTSRLCKGNLTKKESDGVLRQMTWPPFTRPEPNRDGLGSVGIKFFNYLKAGFQASLKVKSQYHIESNKRGWNDGLIMEYQDGELEYVTATQYTEDKDIDCHVYRHNLPCPLGNLNSGDVASTFVASQQGGFPPFVSDARKWTIPLHFPVKKMVDRGFSLFSSLHDDGRDLLVTVPHSVTWQTRRAEFLAVFLPVSWQPSRSSLRMILPKKDGYSLSGLGRGPSTGSLRTRSLIPSIRTVRLFLQQALCLLAGLQLDNASAVPQVSHLASTLSQAPWLRYLALSDGPSSIFGDLNSTFPGVEHWRPGFSSSEWELHSEIFHRTCLHWSTPEVVRMASKLNANVLQFMVWPRDPRPLQCMIYSSMVPISITPLPLRLKPFRKRCQPPGGSSIHPWSVSPNEWLGEKDFFTNTRDKDKAERKRKAEIARLRKEKIMAQMSEMQRHFIDENRELFQQSMDELNVSASTSHDSSSPALLDSKLIALGPHQTRFVEQSLLVTCILCQEEQAYNVDSKAMVLAAFIQRSTVFSKNRAKIIQDPDNYDPLFMHPDLACGTHTGSCGHIMHAHCWQRYFDAVQMKEQRRQQRLRMQTSYDVENGEFLCPLCQCLSNTINQILAEWVNVIGQQIRVLKELDGEKSTDIPEWFRPTYQPKNPYSDSIKEMLTTFGTATYKVGLNVHPNEEDPRVPIMCWESCAYTIQTIERILTDEERPLFGNLPCRQDDCLKSLTRFAAAHWTVGTLSVVQKHFSRLFQSIVHQEDSEEAPGILDIDMFHLMVSLVLSFQSVQCQDFSGYSLGIGDLYLFHLATMAHIIQIVLTSSPEDEMEQECPDGEEEQAALALYRTICRCTGSWCKHKDVRRCADAERTSISYPRESNKLIDLPEDYSSLINQASNFSCPKSGGDKSRAPTLCLVCGAMLCSQSYCCQTDLDGDDVGACTAHTYTCGSGMGIFLRVRECQVLFLAGKTKGCFYPPPYLDDYGETDQGLRRGNPLHLCKERFKKIQKLWQQHSVTEEIGHAHEANQTLAGIEWQHL</sequence>
<feature type="domain" description="E3 ubiquitin-protein ligase UBR-like C-terminal" evidence="2">
    <location>
        <begin position="776"/>
        <end position="937"/>
    </location>
</feature>
<dbReference type="InterPro" id="IPR013762">
    <property type="entry name" value="Integrase-like_cat_sf"/>
</dbReference>
<comment type="similarity">
    <text evidence="1">Belongs to the E3 ubiquitin-protein ligase UBR1-like family.</text>
</comment>
<comment type="function">
    <text evidence="1">Ubiquitin ligase protein which is a component of the N-end rule pathway. Recognizes and binds to proteins bearing specific N-terminal residues that are destabilizing according to the N-end rule, leading to their ubiquitination and subsequent degradation.</text>
</comment>
<reference evidence="3" key="1">
    <citation type="submission" date="2023-07" db="EMBL/GenBank/DDBJ databases">
        <authorList>
            <person name="Stuckert A."/>
        </authorList>
    </citation>
    <scope>NUCLEOTIDE SEQUENCE</scope>
</reference>
<keyword evidence="1" id="KW-0808">Transferase</keyword>
<keyword evidence="4" id="KW-1185">Reference proteome</keyword>
<dbReference type="Gene3D" id="1.10.443.10">
    <property type="entry name" value="Intergrase catalytic core"/>
    <property type="match status" value="1"/>
</dbReference>
<dbReference type="InterPro" id="IPR039164">
    <property type="entry name" value="UBR1-like"/>
</dbReference>